<sequence length="312" mass="35934">MIIVSASDDNFVPGLLNLLYSTLFHNKDAEFYIIDAGLSNANIDLIVNFSNRNKIQSHILLADKSQLDRLPENPYWTSAMYARLLIPQLLPQHSRAIYIDADATVVSDLSELWTMPLDGNLLAGVLDGSVHQEELDHVGMGNDEYINSGVLVFDLALWREEKTAEQVVQYLLRNRELIFPDQSAINATVKGRVKFLDRRWNFFSWKYPEIPAITPTIIHYTGDNKPWKKRRAPLAAIYEAYRKLSGSDFPRPRDLPEFTKARRTVVGLFSLRPKYWKIVYYTARCRSKFTTPHIRQVMARASQLDQAHPRKP</sequence>
<dbReference type="SUPFAM" id="SSF53448">
    <property type="entry name" value="Nucleotide-diphospho-sugar transferases"/>
    <property type="match status" value="1"/>
</dbReference>
<keyword evidence="2" id="KW-0808">Transferase</keyword>
<dbReference type="InterPro" id="IPR029044">
    <property type="entry name" value="Nucleotide-diphossugar_trans"/>
</dbReference>
<dbReference type="PANTHER" id="PTHR13778:SF47">
    <property type="entry name" value="LIPOPOLYSACCHARIDE 1,3-GALACTOSYLTRANSFERASE"/>
    <property type="match status" value="1"/>
</dbReference>
<dbReference type="PANTHER" id="PTHR13778">
    <property type="entry name" value="GLYCOSYLTRANSFERASE 8 DOMAIN-CONTAINING PROTEIN"/>
    <property type="match status" value="1"/>
</dbReference>
<dbReference type="Pfam" id="PF01501">
    <property type="entry name" value="Glyco_transf_8"/>
    <property type="match status" value="1"/>
</dbReference>
<proteinExistence type="predicted"/>
<dbReference type="EMBL" id="JBHSML010000013">
    <property type="protein sequence ID" value="MFC5518219.1"/>
    <property type="molecule type" value="Genomic_DNA"/>
</dbReference>
<evidence type="ECO:0000256" key="1">
    <source>
        <dbReference type="ARBA" id="ARBA00022676"/>
    </source>
</evidence>
<accession>A0ABW0Q062</accession>
<organism evidence="4 5">
    <name type="scientific">Kaistia terrae</name>
    <dbReference type="NCBI Taxonomy" id="537017"/>
    <lineage>
        <taxon>Bacteria</taxon>
        <taxon>Pseudomonadati</taxon>
        <taxon>Pseudomonadota</taxon>
        <taxon>Alphaproteobacteria</taxon>
        <taxon>Hyphomicrobiales</taxon>
        <taxon>Kaistiaceae</taxon>
        <taxon>Kaistia</taxon>
    </lineage>
</organism>
<comment type="caution">
    <text evidence="4">The sequence shown here is derived from an EMBL/GenBank/DDBJ whole genome shotgun (WGS) entry which is preliminary data.</text>
</comment>
<dbReference type="CDD" id="cd04194">
    <property type="entry name" value="GT8_A4GalT_like"/>
    <property type="match status" value="1"/>
</dbReference>
<keyword evidence="5" id="KW-1185">Reference proteome</keyword>
<protein>
    <submittedName>
        <fullName evidence="4">Glycosyltransferase family 8 protein</fullName>
    </submittedName>
</protein>
<evidence type="ECO:0000313" key="4">
    <source>
        <dbReference type="EMBL" id="MFC5518219.1"/>
    </source>
</evidence>
<reference evidence="5" key="1">
    <citation type="journal article" date="2019" name="Int. J. Syst. Evol. Microbiol.">
        <title>The Global Catalogue of Microorganisms (GCM) 10K type strain sequencing project: providing services to taxonomists for standard genome sequencing and annotation.</title>
        <authorList>
            <consortium name="The Broad Institute Genomics Platform"/>
            <consortium name="The Broad Institute Genome Sequencing Center for Infectious Disease"/>
            <person name="Wu L."/>
            <person name="Ma J."/>
        </authorList>
    </citation>
    <scope>NUCLEOTIDE SEQUENCE [LARGE SCALE GENOMIC DNA]</scope>
    <source>
        <strain evidence="5">KACC 12633</strain>
    </source>
</reference>
<dbReference type="Proteomes" id="UP001596150">
    <property type="component" value="Unassembled WGS sequence"/>
</dbReference>
<dbReference type="Gene3D" id="3.90.550.10">
    <property type="entry name" value="Spore Coat Polysaccharide Biosynthesis Protein SpsA, Chain A"/>
    <property type="match status" value="1"/>
</dbReference>
<dbReference type="InterPro" id="IPR002495">
    <property type="entry name" value="Glyco_trans_8"/>
</dbReference>
<keyword evidence="1" id="KW-0328">Glycosyltransferase</keyword>
<dbReference type="RefSeq" id="WP_266343898.1">
    <property type="nucleotide sequence ID" value="NZ_JAPKNH010000003.1"/>
</dbReference>
<keyword evidence="3" id="KW-0479">Metal-binding</keyword>
<evidence type="ECO:0000313" key="5">
    <source>
        <dbReference type="Proteomes" id="UP001596150"/>
    </source>
</evidence>
<gene>
    <name evidence="4" type="ORF">ACFPP9_20735</name>
</gene>
<evidence type="ECO:0000256" key="2">
    <source>
        <dbReference type="ARBA" id="ARBA00022679"/>
    </source>
</evidence>
<evidence type="ECO:0000256" key="3">
    <source>
        <dbReference type="ARBA" id="ARBA00022723"/>
    </source>
</evidence>
<name>A0ABW0Q062_9HYPH</name>
<dbReference type="InterPro" id="IPR050748">
    <property type="entry name" value="Glycosyltrans_8_dom-fam"/>
</dbReference>